<keyword evidence="8 9" id="KW-0961">Cell wall biogenesis/degradation</keyword>
<dbReference type="InterPro" id="IPR050979">
    <property type="entry name" value="LD-transpeptidase"/>
</dbReference>
<feature type="active site" description="Proton donor/acceptor" evidence="9">
    <location>
        <position position="191"/>
    </location>
</feature>
<name>A0ABU3BDL7_9GAMM</name>
<accession>A0ABU3BDL7</accession>
<dbReference type="PROSITE" id="PS52029">
    <property type="entry name" value="LD_TPASE"/>
    <property type="match status" value="1"/>
</dbReference>
<feature type="signal peptide" evidence="11">
    <location>
        <begin position="1"/>
        <end position="19"/>
    </location>
</feature>
<sequence length="309" mass="33691">MRRFWLLITALLASTAAQAAVYPAPSDDSDLIGKTITVEAREADTFVALARRHNVGYRELRLANPDVDPWLPGAGTPVTLPTRYILPDADRRGLVLNIAEMRLYYFPPAGSQYHGKVITYPLGIGREGWDTPLGRTTITRTAADPTWTPPESIREEHAEAGDPLPRVVPPGPDNPLGRHALYLGFPAYLLHGTNKPAGIGLRVSHGCIRLYPEDIAALYSMIDPGTPVTIVNQPYKTGWHAGELYLEAHPPDADGKGRVDSYTPLVQSVINATRNRPDTPIDWELAESAGTRQHGMPEAIGGTRLTASD</sequence>
<evidence type="ECO:0000256" key="8">
    <source>
        <dbReference type="ARBA" id="ARBA00023316"/>
    </source>
</evidence>
<comment type="similarity">
    <text evidence="2">Belongs to the YkuD family.</text>
</comment>
<keyword evidence="7 9" id="KW-0573">Peptidoglycan synthesis</keyword>
<dbReference type="PANTHER" id="PTHR30582:SF24">
    <property type="entry name" value="L,D-TRANSPEPTIDASE ERFK_SRFK-RELATED"/>
    <property type="match status" value="1"/>
</dbReference>
<dbReference type="CDD" id="cd00118">
    <property type="entry name" value="LysM"/>
    <property type="match status" value="1"/>
</dbReference>
<dbReference type="InterPro" id="IPR038063">
    <property type="entry name" value="Transpep_catalytic_dom"/>
</dbReference>
<dbReference type="EMBL" id="JAVRHY010000012">
    <property type="protein sequence ID" value="MDT0619216.1"/>
    <property type="molecule type" value="Genomic_DNA"/>
</dbReference>
<evidence type="ECO:0000256" key="4">
    <source>
        <dbReference type="ARBA" id="ARBA00022679"/>
    </source>
</evidence>
<feature type="active site" description="Nucleophile" evidence="9">
    <location>
        <position position="207"/>
    </location>
</feature>
<keyword evidence="11" id="KW-0732">Signal</keyword>
<evidence type="ECO:0000256" key="1">
    <source>
        <dbReference type="ARBA" id="ARBA00004752"/>
    </source>
</evidence>
<dbReference type="CDD" id="cd16913">
    <property type="entry name" value="YkuD_like"/>
    <property type="match status" value="1"/>
</dbReference>
<keyword evidence="6 9" id="KW-0133">Cell shape</keyword>
<protein>
    <submittedName>
        <fullName evidence="13">L,D-transpeptidase family protein</fullName>
    </submittedName>
</protein>
<evidence type="ECO:0000256" key="6">
    <source>
        <dbReference type="ARBA" id="ARBA00022960"/>
    </source>
</evidence>
<evidence type="ECO:0000256" key="9">
    <source>
        <dbReference type="PROSITE-ProRule" id="PRU01373"/>
    </source>
</evidence>
<dbReference type="PANTHER" id="PTHR30582">
    <property type="entry name" value="L,D-TRANSPEPTIDASE"/>
    <property type="match status" value="1"/>
</dbReference>
<comment type="pathway">
    <text evidence="1 9">Cell wall biogenesis; peptidoglycan biosynthesis.</text>
</comment>
<keyword evidence="5" id="KW-0378">Hydrolase</keyword>
<dbReference type="Gene3D" id="2.40.440.10">
    <property type="entry name" value="L,D-transpeptidase catalytic domain-like"/>
    <property type="match status" value="1"/>
</dbReference>
<proteinExistence type="inferred from homology"/>
<dbReference type="RefSeq" id="WP_311659582.1">
    <property type="nucleotide sequence ID" value="NZ_JAVRHY010000012.1"/>
</dbReference>
<feature type="domain" description="L,D-TPase catalytic" evidence="12">
    <location>
        <begin position="92"/>
        <end position="231"/>
    </location>
</feature>
<dbReference type="SUPFAM" id="SSF141523">
    <property type="entry name" value="L,D-transpeptidase catalytic domain-like"/>
    <property type="match status" value="1"/>
</dbReference>
<keyword evidence="14" id="KW-1185">Reference proteome</keyword>
<dbReference type="InterPro" id="IPR018392">
    <property type="entry name" value="LysM"/>
</dbReference>
<keyword evidence="4" id="KW-0808">Transferase</keyword>
<feature type="region of interest" description="Disordered" evidence="10">
    <location>
        <begin position="288"/>
        <end position="309"/>
    </location>
</feature>
<dbReference type="Proteomes" id="UP001259982">
    <property type="component" value="Unassembled WGS sequence"/>
</dbReference>
<feature type="chain" id="PRO_5045567555" evidence="11">
    <location>
        <begin position="20"/>
        <end position="309"/>
    </location>
</feature>
<evidence type="ECO:0000313" key="14">
    <source>
        <dbReference type="Proteomes" id="UP001259982"/>
    </source>
</evidence>
<evidence type="ECO:0000313" key="13">
    <source>
        <dbReference type="EMBL" id="MDT0619216.1"/>
    </source>
</evidence>
<evidence type="ECO:0000256" key="5">
    <source>
        <dbReference type="ARBA" id="ARBA00022801"/>
    </source>
</evidence>
<reference evidence="13 14" key="1">
    <citation type="submission" date="2023-09" db="EMBL/GenBank/DDBJ databases">
        <authorList>
            <person name="Rey-Velasco X."/>
        </authorList>
    </citation>
    <scope>NUCLEOTIDE SEQUENCE [LARGE SCALE GENOMIC DNA]</scope>
    <source>
        <strain evidence="13 14">P385</strain>
    </source>
</reference>
<gene>
    <name evidence="13" type="ORF">RM531_12090</name>
</gene>
<organism evidence="13 14">
    <name type="scientific">Spectribacter acetivorans</name>
    <dbReference type="NCBI Taxonomy" id="3075603"/>
    <lineage>
        <taxon>Bacteria</taxon>
        <taxon>Pseudomonadati</taxon>
        <taxon>Pseudomonadota</taxon>
        <taxon>Gammaproteobacteria</taxon>
        <taxon>Salinisphaerales</taxon>
        <taxon>Salinisphaeraceae</taxon>
        <taxon>Spectribacter</taxon>
    </lineage>
</organism>
<evidence type="ECO:0000256" key="7">
    <source>
        <dbReference type="ARBA" id="ARBA00022984"/>
    </source>
</evidence>
<comment type="caution">
    <text evidence="13">The sequence shown here is derived from an EMBL/GenBank/DDBJ whole genome shotgun (WGS) entry which is preliminary data.</text>
</comment>
<evidence type="ECO:0000259" key="12">
    <source>
        <dbReference type="PROSITE" id="PS52029"/>
    </source>
</evidence>
<keyword evidence="3" id="KW-0328">Glycosyltransferase</keyword>
<dbReference type="Pfam" id="PF03734">
    <property type="entry name" value="YkuD"/>
    <property type="match status" value="1"/>
</dbReference>
<evidence type="ECO:0000256" key="10">
    <source>
        <dbReference type="SAM" id="MobiDB-lite"/>
    </source>
</evidence>
<evidence type="ECO:0000256" key="11">
    <source>
        <dbReference type="SAM" id="SignalP"/>
    </source>
</evidence>
<dbReference type="InterPro" id="IPR005490">
    <property type="entry name" value="LD_TPept_cat_dom"/>
</dbReference>
<evidence type="ECO:0000256" key="3">
    <source>
        <dbReference type="ARBA" id="ARBA00022676"/>
    </source>
</evidence>
<evidence type="ECO:0000256" key="2">
    <source>
        <dbReference type="ARBA" id="ARBA00005992"/>
    </source>
</evidence>